<keyword evidence="3" id="KW-0949">S-adenosyl-L-methionine</keyword>
<name>A0ABC8R2Q0_9AQUA</name>
<evidence type="ECO:0000313" key="8">
    <source>
        <dbReference type="EMBL" id="CAK9139291.1"/>
    </source>
</evidence>
<dbReference type="InterPro" id="IPR001077">
    <property type="entry name" value="COMT_C"/>
</dbReference>
<feature type="active site" description="Proton acceptor" evidence="5">
    <location>
        <position position="260"/>
    </location>
</feature>
<dbReference type="Gene3D" id="1.10.10.10">
    <property type="entry name" value="Winged helix-like DNA-binding domain superfamily/Winged helix DNA-binding domain"/>
    <property type="match status" value="1"/>
</dbReference>
<dbReference type="FunFam" id="3.40.50.150:FF:000057">
    <property type="entry name" value="O-methyltransferase ZRP4"/>
    <property type="match status" value="1"/>
</dbReference>
<feature type="domain" description="O-methyltransferase dimerisation" evidence="7">
    <location>
        <begin position="20"/>
        <end position="108"/>
    </location>
</feature>
<organism evidence="8 9">
    <name type="scientific">Ilex paraguariensis</name>
    <name type="common">yerba mate</name>
    <dbReference type="NCBI Taxonomy" id="185542"/>
    <lineage>
        <taxon>Eukaryota</taxon>
        <taxon>Viridiplantae</taxon>
        <taxon>Streptophyta</taxon>
        <taxon>Embryophyta</taxon>
        <taxon>Tracheophyta</taxon>
        <taxon>Spermatophyta</taxon>
        <taxon>Magnoliopsida</taxon>
        <taxon>eudicotyledons</taxon>
        <taxon>Gunneridae</taxon>
        <taxon>Pentapetalae</taxon>
        <taxon>asterids</taxon>
        <taxon>campanulids</taxon>
        <taxon>Aquifoliales</taxon>
        <taxon>Aquifoliaceae</taxon>
        <taxon>Ilex</taxon>
    </lineage>
</organism>
<evidence type="ECO:0000259" key="7">
    <source>
        <dbReference type="Pfam" id="PF08100"/>
    </source>
</evidence>
<comment type="similarity">
    <text evidence="4">Belongs to the class I-like SAM-binding methyltransferase superfamily. Cation-independent O-methyltransferase family. COMT subfamily.</text>
</comment>
<evidence type="ECO:0000313" key="9">
    <source>
        <dbReference type="Proteomes" id="UP001642360"/>
    </source>
</evidence>
<protein>
    <submittedName>
        <fullName evidence="8">Uncharacterized protein</fullName>
    </submittedName>
</protein>
<accession>A0ABC8R2Q0</accession>
<dbReference type="GO" id="GO:0008757">
    <property type="term" value="F:S-adenosylmethionine-dependent methyltransferase activity"/>
    <property type="evidence" value="ECO:0007669"/>
    <property type="project" value="UniProtKB-ARBA"/>
</dbReference>
<dbReference type="SUPFAM" id="SSF53335">
    <property type="entry name" value="S-adenosyl-L-methionine-dependent methyltransferases"/>
    <property type="match status" value="1"/>
</dbReference>
<dbReference type="InterPro" id="IPR012967">
    <property type="entry name" value="COMT_dimerisation"/>
</dbReference>
<evidence type="ECO:0000259" key="6">
    <source>
        <dbReference type="Pfam" id="PF00891"/>
    </source>
</evidence>
<dbReference type="Proteomes" id="UP001642360">
    <property type="component" value="Unassembled WGS sequence"/>
</dbReference>
<evidence type="ECO:0000256" key="5">
    <source>
        <dbReference type="PIRSR" id="PIRSR005739-1"/>
    </source>
</evidence>
<dbReference type="PROSITE" id="PS51683">
    <property type="entry name" value="SAM_OMT_II"/>
    <property type="match status" value="1"/>
</dbReference>
<gene>
    <name evidence="8" type="ORF">ILEXP_LOCUS6678</name>
</gene>
<feature type="domain" description="O-methyltransferase C-terminal" evidence="6">
    <location>
        <begin position="129"/>
        <end position="338"/>
    </location>
</feature>
<dbReference type="PANTHER" id="PTHR11746">
    <property type="entry name" value="O-METHYLTRANSFERASE"/>
    <property type="match status" value="1"/>
</dbReference>
<dbReference type="Gene3D" id="3.40.50.150">
    <property type="entry name" value="Vaccinia Virus protein VP39"/>
    <property type="match status" value="1"/>
</dbReference>
<dbReference type="FunFam" id="1.10.10.10:FF:000213">
    <property type="entry name" value="Coniferyl alcohol 9-O-methyltransferase"/>
    <property type="match status" value="1"/>
</dbReference>
<evidence type="ECO:0000256" key="2">
    <source>
        <dbReference type="ARBA" id="ARBA00022679"/>
    </source>
</evidence>
<evidence type="ECO:0000256" key="4">
    <source>
        <dbReference type="ARBA" id="ARBA00034481"/>
    </source>
</evidence>
<reference evidence="8 9" key="1">
    <citation type="submission" date="2024-02" db="EMBL/GenBank/DDBJ databases">
        <authorList>
            <person name="Vignale AGUSTIN F."/>
            <person name="Sosa J E."/>
            <person name="Modenutti C."/>
        </authorList>
    </citation>
    <scope>NUCLEOTIDE SEQUENCE [LARGE SCALE GENOMIC DNA]</scope>
</reference>
<dbReference type="InterPro" id="IPR016461">
    <property type="entry name" value="COMT-like"/>
</dbReference>
<dbReference type="InterPro" id="IPR029063">
    <property type="entry name" value="SAM-dependent_MTases_sf"/>
</dbReference>
<dbReference type="InterPro" id="IPR036388">
    <property type="entry name" value="WH-like_DNA-bd_sf"/>
</dbReference>
<sequence>MEIPNGEQSRELLQAQAHIWNQIFNFINSMSLKCAIQLGIPDVIHNHGRPMTLFELVDALPIHHTKAQFIYRLMRILIHSGFFITQKISQNDEEGYLLTPATRLLLKDEPFSVTPFLLAMLDPILTNPWHHVSDWFQNDDPTPFHTTHGRTIWEYAGHEPKLNHFFNDAMSSDARLVASVVVRDCKGVFEGFNSLVDVGGGTGTVTKAIVDEFPHLKCIVLDLPHVVADLEGTENLSYVGGDMFKAIPPTDVVLLKWILHDWSDEESLRILKKCKEAIPSKDKGGKVIIIDMIVQNQKGDDESIETQLFFDMLMMILYPGRERNEKEWAKLFFDAGFSDYKITPVLGLRSVIEVYP</sequence>
<dbReference type="GO" id="GO:0032259">
    <property type="term" value="P:methylation"/>
    <property type="evidence" value="ECO:0007669"/>
    <property type="project" value="UniProtKB-KW"/>
</dbReference>
<evidence type="ECO:0000256" key="1">
    <source>
        <dbReference type="ARBA" id="ARBA00022603"/>
    </source>
</evidence>
<keyword evidence="1" id="KW-0489">Methyltransferase</keyword>
<keyword evidence="2" id="KW-0808">Transferase</keyword>
<keyword evidence="9" id="KW-1185">Reference proteome</keyword>
<proteinExistence type="inferred from homology"/>
<dbReference type="InterPro" id="IPR036390">
    <property type="entry name" value="WH_DNA-bd_sf"/>
</dbReference>
<dbReference type="Pfam" id="PF08100">
    <property type="entry name" value="Dimerisation"/>
    <property type="match status" value="1"/>
</dbReference>
<dbReference type="AlphaFoldDB" id="A0ABC8R2Q0"/>
<dbReference type="Pfam" id="PF00891">
    <property type="entry name" value="Methyltransf_2"/>
    <property type="match status" value="1"/>
</dbReference>
<dbReference type="EMBL" id="CAUOFW020000948">
    <property type="protein sequence ID" value="CAK9139291.1"/>
    <property type="molecule type" value="Genomic_DNA"/>
</dbReference>
<dbReference type="PIRSF" id="PIRSF005739">
    <property type="entry name" value="O-mtase"/>
    <property type="match status" value="1"/>
</dbReference>
<comment type="caution">
    <text evidence="8">The sequence shown here is derived from an EMBL/GenBank/DDBJ whole genome shotgun (WGS) entry which is preliminary data.</text>
</comment>
<dbReference type="SUPFAM" id="SSF46785">
    <property type="entry name" value="Winged helix' DNA-binding domain"/>
    <property type="match status" value="1"/>
</dbReference>
<dbReference type="CDD" id="cd02440">
    <property type="entry name" value="AdoMet_MTases"/>
    <property type="match status" value="1"/>
</dbReference>
<evidence type="ECO:0000256" key="3">
    <source>
        <dbReference type="ARBA" id="ARBA00022691"/>
    </source>
</evidence>